<keyword evidence="5" id="KW-0238">DNA-binding</keyword>
<dbReference type="OrthoDB" id="24735at2157"/>
<dbReference type="SMART" id="SM00529">
    <property type="entry name" value="HTH_DTXR"/>
    <property type="match status" value="1"/>
</dbReference>
<dbReference type="InterPro" id="IPR001367">
    <property type="entry name" value="Fe_dep_repressor"/>
</dbReference>
<accession>A0A650CR51</accession>
<dbReference type="Pfam" id="PF04023">
    <property type="entry name" value="FeoA"/>
    <property type="match status" value="1"/>
</dbReference>
<sequence>METEELSEPLENYLKEIYELEELRGYARVSDLITIFRISPGTISKALNRLEKLGLIIRKDKKILLSDDGKRIAERLIKAHRLSERLLTDILGLDWIRAHQIAHRLEHIWPDDVLEKIDSVLNYPKTCPHGHPIPGRGVIKGEIMTNIKPGEVVEVLMIVKEEEWILAKASEVGLLPGSRFRIVEKKDNGDIVLEDMSGKKYEIPKVLAEQVMVNGKPNGA</sequence>
<dbReference type="InterPro" id="IPR036390">
    <property type="entry name" value="WH_DNA-bd_sf"/>
</dbReference>
<proteinExistence type="inferred from homology"/>
<dbReference type="EMBL" id="CP045483">
    <property type="protein sequence ID" value="QGR20243.1"/>
    <property type="molecule type" value="Genomic_DNA"/>
</dbReference>
<dbReference type="SUPFAM" id="SSF47979">
    <property type="entry name" value="Iron-dependent repressor protein, dimerization domain"/>
    <property type="match status" value="1"/>
</dbReference>
<organism evidence="8 9">
    <name type="scientific">Stygiolobus azoricus</name>
    <dbReference type="NCBI Taxonomy" id="41675"/>
    <lineage>
        <taxon>Archaea</taxon>
        <taxon>Thermoproteota</taxon>
        <taxon>Thermoprotei</taxon>
        <taxon>Sulfolobales</taxon>
        <taxon>Sulfolobaceae</taxon>
        <taxon>Stygiolobus</taxon>
    </lineage>
</organism>
<evidence type="ECO:0000256" key="3">
    <source>
        <dbReference type="ARBA" id="ARBA00011738"/>
    </source>
</evidence>
<dbReference type="GO" id="GO:0003677">
    <property type="term" value="F:DNA binding"/>
    <property type="evidence" value="ECO:0007669"/>
    <property type="project" value="UniProtKB-KW"/>
</dbReference>
<dbReference type="SMART" id="SM00899">
    <property type="entry name" value="FeoA"/>
    <property type="match status" value="1"/>
</dbReference>
<dbReference type="KEGG" id="sazo:D1868_09760"/>
<comment type="subcellular location">
    <subcellularLocation>
        <location evidence="1">Cytoplasm</location>
    </subcellularLocation>
</comment>
<dbReference type="PANTHER" id="PTHR33238:SF7">
    <property type="entry name" value="IRON-DEPENDENT TRANSCRIPTIONAL REGULATOR"/>
    <property type="match status" value="1"/>
</dbReference>
<dbReference type="AlphaFoldDB" id="A0A650CR51"/>
<dbReference type="Pfam" id="PF01325">
    <property type="entry name" value="Fe_dep_repress"/>
    <property type="match status" value="1"/>
</dbReference>
<dbReference type="GO" id="GO:0003700">
    <property type="term" value="F:DNA-binding transcription factor activity"/>
    <property type="evidence" value="ECO:0007669"/>
    <property type="project" value="InterPro"/>
</dbReference>
<dbReference type="RefSeq" id="WP_156007692.1">
    <property type="nucleotide sequence ID" value="NZ_CP045483.1"/>
</dbReference>
<dbReference type="InterPro" id="IPR036388">
    <property type="entry name" value="WH-like_DNA-bd_sf"/>
</dbReference>
<dbReference type="InterPro" id="IPR022689">
    <property type="entry name" value="Iron_dep_repressor"/>
</dbReference>
<reference evidence="8 9" key="1">
    <citation type="submission" date="2019-10" db="EMBL/GenBank/DDBJ databases">
        <title>Genome Sequences from Six Type Strain Members of the Archaeal Family Sulfolobaceae: Acidianus ambivalens, Acidianus infernus, Metallosphaera prunae, Stygiolobus azoricus, Sulfolobus metallicus, and Sulfurisphaera ohwakuensis.</title>
        <authorList>
            <person name="Counts J.A."/>
            <person name="Kelly R.M."/>
        </authorList>
    </citation>
    <scope>NUCLEOTIDE SEQUENCE [LARGE SCALE GENOMIC DNA]</scope>
    <source>
        <strain evidence="8 9">FC6</strain>
    </source>
</reference>
<evidence type="ECO:0000256" key="4">
    <source>
        <dbReference type="ARBA" id="ARBA00023015"/>
    </source>
</evidence>
<evidence type="ECO:0000256" key="6">
    <source>
        <dbReference type="ARBA" id="ARBA00023163"/>
    </source>
</evidence>
<evidence type="ECO:0000256" key="5">
    <source>
        <dbReference type="ARBA" id="ARBA00023125"/>
    </source>
</evidence>
<dbReference type="GeneID" id="42799356"/>
<dbReference type="Proteomes" id="UP000423396">
    <property type="component" value="Chromosome"/>
</dbReference>
<dbReference type="SUPFAM" id="SSF46785">
    <property type="entry name" value="Winged helix' DNA-binding domain"/>
    <property type="match status" value="1"/>
</dbReference>
<dbReference type="InterPro" id="IPR008988">
    <property type="entry name" value="Transcriptional_repressor_C"/>
</dbReference>
<dbReference type="Pfam" id="PF02742">
    <property type="entry name" value="Fe_dep_repr_C"/>
    <property type="match status" value="1"/>
</dbReference>
<evidence type="ECO:0000256" key="1">
    <source>
        <dbReference type="ARBA" id="ARBA00004496"/>
    </source>
</evidence>
<gene>
    <name evidence="8" type="ORF">D1868_09760</name>
</gene>
<evidence type="ECO:0000256" key="2">
    <source>
        <dbReference type="ARBA" id="ARBA00007871"/>
    </source>
</evidence>
<dbReference type="SUPFAM" id="SSF50037">
    <property type="entry name" value="C-terminal domain of transcriptional repressors"/>
    <property type="match status" value="1"/>
</dbReference>
<protein>
    <submittedName>
        <fullName evidence="8">ArsR family transcriptional regulator</fullName>
    </submittedName>
</protein>
<dbReference type="Gene3D" id="1.10.60.10">
    <property type="entry name" value="Iron dependent repressor, metal binding and dimerisation domain"/>
    <property type="match status" value="1"/>
</dbReference>
<name>A0A650CR51_9CREN</name>
<dbReference type="Gene3D" id="1.10.10.10">
    <property type="entry name" value="Winged helix-like DNA-binding domain superfamily/Winged helix DNA-binding domain"/>
    <property type="match status" value="1"/>
</dbReference>
<dbReference type="GO" id="GO:0005737">
    <property type="term" value="C:cytoplasm"/>
    <property type="evidence" value="ECO:0007669"/>
    <property type="project" value="UniProtKB-SubCell"/>
</dbReference>
<dbReference type="GO" id="GO:0046914">
    <property type="term" value="F:transition metal ion binding"/>
    <property type="evidence" value="ECO:0007669"/>
    <property type="project" value="InterPro"/>
</dbReference>
<comment type="similarity">
    <text evidence="2">Belongs to the DtxR/MntR family.</text>
</comment>
<dbReference type="InterPro" id="IPR050536">
    <property type="entry name" value="DtxR_MntR_Metal-Reg"/>
</dbReference>
<dbReference type="PROSITE" id="PS50944">
    <property type="entry name" value="HTH_DTXR"/>
    <property type="match status" value="1"/>
</dbReference>
<comment type="subunit">
    <text evidence="3">Homodimer.</text>
</comment>
<feature type="domain" description="HTH dtxR-type" evidence="7">
    <location>
        <begin position="6"/>
        <end position="66"/>
    </location>
</feature>
<dbReference type="GO" id="GO:0046983">
    <property type="term" value="F:protein dimerization activity"/>
    <property type="evidence" value="ECO:0007669"/>
    <property type="project" value="InterPro"/>
</dbReference>
<dbReference type="PANTHER" id="PTHR33238">
    <property type="entry name" value="IRON (METAL) DEPENDENT REPRESSOR, DTXR FAMILY"/>
    <property type="match status" value="1"/>
</dbReference>
<evidence type="ECO:0000313" key="8">
    <source>
        <dbReference type="EMBL" id="QGR20243.1"/>
    </source>
</evidence>
<dbReference type="InterPro" id="IPR036421">
    <property type="entry name" value="Fe_dep_repressor_sf"/>
</dbReference>
<dbReference type="InterPro" id="IPR007167">
    <property type="entry name" value="Fe-transptr_FeoA-like"/>
</dbReference>
<evidence type="ECO:0000313" key="9">
    <source>
        <dbReference type="Proteomes" id="UP000423396"/>
    </source>
</evidence>
<dbReference type="InterPro" id="IPR022687">
    <property type="entry name" value="HTH_DTXR"/>
</dbReference>
<keyword evidence="4" id="KW-0805">Transcription regulation</keyword>
<keyword evidence="9" id="KW-1185">Reference proteome</keyword>
<keyword evidence="6" id="KW-0804">Transcription</keyword>
<evidence type="ECO:0000259" key="7">
    <source>
        <dbReference type="PROSITE" id="PS50944"/>
    </source>
</evidence>